<evidence type="ECO:0000313" key="4">
    <source>
        <dbReference type="Proteomes" id="UP000281547"/>
    </source>
</evidence>
<dbReference type="InterPro" id="IPR014729">
    <property type="entry name" value="Rossmann-like_a/b/a_fold"/>
</dbReference>
<dbReference type="Gene3D" id="3.40.50.620">
    <property type="entry name" value="HUPs"/>
    <property type="match status" value="2"/>
</dbReference>
<organism evidence="3 4">
    <name type="scientific">Arsenicitalea aurantiaca</name>
    <dbReference type="NCBI Taxonomy" id="1783274"/>
    <lineage>
        <taxon>Bacteria</taxon>
        <taxon>Pseudomonadati</taxon>
        <taxon>Pseudomonadota</taxon>
        <taxon>Alphaproteobacteria</taxon>
        <taxon>Hyphomicrobiales</taxon>
        <taxon>Devosiaceae</taxon>
        <taxon>Arsenicitalea</taxon>
    </lineage>
</organism>
<gene>
    <name evidence="3" type="ORF">EMQ25_04480</name>
</gene>
<evidence type="ECO:0000259" key="2">
    <source>
        <dbReference type="Pfam" id="PF00582"/>
    </source>
</evidence>
<dbReference type="PANTHER" id="PTHR46268:SF6">
    <property type="entry name" value="UNIVERSAL STRESS PROTEIN UP12"/>
    <property type="match status" value="1"/>
</dbReference>
<dbReference type="AlphaFoldDB" id="A0A433XEB1"/>
<dbReference type="SUPFAM" id="SSF52402">
    <property type="entry name" value="Adenine nucleotide alpha hydrolases-like"/>
    <property type="match status" value="2"/>
</dbReference>
<dbReference type="CDD" id="cd00293">
    <property type="entry name" value="USP-like"/>
    <property type="match status" value="2"/>
</dbReference>
<reference evidence="3 4" key="1">
    <citation type="journal article" date="2016" name="Int. J. Syst. Evol. Microbiol.">
        <title>Arsenicitalea aurantiaca gen. nov., sp. nov., a new member of the family Hyphomicrobiaceae, isolated from high-arsenic sediment.</title>
        <authorList>
            <person name="Mu Y."/>
            <person name="Zhou L."/>
            <person name="Zeng X.C."/>
            <person name="Liu L."/>
            <person name="Pan Y."/>
            <person name="Chen X."/>
            <person name="Wang J."/>
            <person name="Li S."/>
            <person name="Li W.J."/>
            <person name="Wang Y."/>
        </authorList>
    </citation>
    <scope>NUCLEOTIDE SEQUENCE [LARGE SCALE GENOMIC DNA]</scope>
    <source>
        <strain evidence="3 4">42-50</strain>
    </source>
</reference>
<dbReference type="InterPro" id="IPR006016">
    <property type="entry name" value="UspA"/>
</dbReference>
<comment type="caution">
    <text evidence="3">The sequence shown here is derived from an EMBL/GenBank/DDBJ whole genome shotgun (WGS) entry which is preliminary data.</text>
</comment>
<feature type="domain" description="UspA" evidence="2">
    <location>
        <begin position="150"/>
        <end position="285"/>
    </location>
</feature>
<feature type="domain" description="UspA" evidence="2">
    <location>
        <begin position="8"/>
        <end position="143"/>
    </location>
</feature>
<dbReference type="Proteomes" id="UP000281547">
    <property type="component" value="Unassembled WGS sequence"/>
</dbReference>
<dbReference type="PANTHER" id="PTHR46268">
    <property type="entry name" value="STRESS RESPONSE PROTEIN NHAX"/>
    <property type="match status" value="1"/>
</dbReference>
<sequence length="287" mass="31508">MTEFSLPRKITLATDLSARSDRAFDRTIALAQQWDAEVQLVHAVEDTQYAFWVQGPTWRRSPDPVAIARRKLETEFPGWSNVRGSLVVKNSAPYTLVTESAQQAGSDLIITGIAHDETYGADKIGRMVTEIAKHSQAPVLAVKRRVAGPYRNIVVASDLTDVSRHAMMFAAGAFRQANVSIFYGFDVPYADKLDNLDNVERDLRASETANAQKWVKSVLGEAADEINVIAEMGQVARNLGHYVSDWRVDLVVVGSEGRTGLLSAILGSTAEEIMSKVDCDVMVVRPG</sequence>
<dbReference type="OrthoDB" id="5564966at2"/>
<dbReference type="EMBL" id="RZNJ01000002">
    <property type="protein sequence ID" value="RUT32422.1"/>
    <property type="molecule type" value="Genomic_DNA"/>
</dbReference>
<comment type="similarity">
    <text evidence="1">Belongs to the universal stress protein A family.</text>
</comment>
<dbReference type="PRINTS" id="PR01438">
    <property type="entry name" value="UNVRSLSTRESS"/>
</dbReference>
<evidence type="ECO:0000313" key="3">
    <source>
        <dbReference type="EMBL" id="RUT32422.1"/>
    </source>
</evidence>
<accession>A0A433XEB1</accession>
<proteinExistence type="inferred from homology"/>
<evidence type="ECO:0000256" key="1">
    <source>
        <dbReference type="ARBA" id="ARBA00008791"/>
    </source>
</evidence>
<dbReference type="InterPro" id="IPR006015">
    <property type="entry name" value="Universal_stress_UspA"/>
</dbReference>
<keyword evidence="4" id="KW-1185">Reference proteome</keyword>
<dbReference type="Pfam" id="PF00582">
    <property type="entry name" value="Usp"/>
    <property type="match status" value="2"/>
</dbReference>
<protein>
    <submittedName>
        <fullName evidence="3">Universal stress protein</fullName>
    </submittedName>
</protein>
<dbReference type="RefSeq" id="WP_127187379.1">
    <property type="nucleotide sequence ID" value="NZ_RZNJ01000002.1"/>
</dbReference>
<name>A0A433XEB1_9HYPH</name>